<keyword evidence="10" id="KW-0325">Glycoprotein</keyword>
<keyword evidence="9" id="KW-1015">Disulfide bond</keyword>
<evidence type="ECO:0000256" key="6">
    <source>
        <dbReference type="ARBA" id="ARBA00023002"/>
    </source>
</evidence>
<keyword evidence="8" id="KW-0503">Monooxygenase</keyword>
<dbReference type="AlphaFoldDB" id="A0A0B7FCK2"/>
<evidence type="ECO:0000256" key="2">
    <source>
        <dbReference type="ARBA" id="ARBA00004613"/>
    </source>
</evidence>
<dbReference type="Pfam" id="PF22810">
    <property type="entry name" value="LPMO_AA14"/>
    <property type="match status" value="1"/>
</dbReference>
<dbReference type="OrthoDB" id="2019572at2759"/>
<reference evidence="14 15" key="1">
    <citation type="submission" date="2014-11" db="EMBL/GenBank/DDBJ databases">
        <authorList>
            <person name="Wibberg Daniel"/>
        </authorList>
    </citation>
    <scope>NUCLEOTIDE SEQUENCE [LARGE SCALE GENOMIC DNA]</scope>
    <source>
        <strain evidence="14">Rhizoctonia solani AG1-IB 7/3/14</strain>
    </source>
</reference>
<dbReference type="GO" id="GO:0046872">
    <property type="term" value="F:metal ion binding"/>
    <property type="evidence" value="ECO:0007669"/>
    <property type="project" value="UniProtKB-KW"/>
</dbReference>
<evidence type="ECO:0000256" key="7">
    <source>
        <dbReference type="ARBA" id="ARBA00023008"/>
    </source>
</evidence>
<evidence type="ECO:0000256" key="10">
    <source>
        <dbReference type="ARBA" id="ARBA00023180"/>
    </source>
</evidence>
<name>A0A0B7FCK2_THACB</name>
<comment type="subcellular location">
    <subcellularLocation>
        <location evidence="2">Secreted</location>
    </subcellularLocation>
</comment>
<evidence type="ECO:0000256" key="13">
    <source>
        <dbReference type="SAM" id="SignalP"/>
    </source>
</evidence>
<accession>A0A0B7FCK2</accession>
<sequence>MLSLLLFSALPWITIVSGHSSLWHPSMYGFNVSEAPDGRDNRPVAPLRDLDFNQWWMHGHMDAPPNKGDVFQLPAGQTVVTEIACTKAATSYWESAGGGDFRDGNNVCPESPMATFHTNGISGLGGCGLAIAYKNDVRAVKPEDFAIFSVNHRCVWNRFTEFEVPQKLPECPGGKCICSFFWIHREDSGGEEMYMNPFDCAVTNTTSSTPVPPPQVPRYCPVDKTNCTVGAKQPFYWLQNEGNNIFTDSFDPPTYTDDYGFKQGAQNDLWDSLTGAASATTGTPGSRIAAASNGASSDPNFSDVVDLVGSSNSSATISSLNDTASTLPDVSPAHPTSPVQHLLSGSSRKIRGCNAHQVSGQGKQKRNYVIRKRATKSEQNGWRWW</sequence>
<evidence type="ECO:0000256" key="4">
    <source>
        <dbReference type="ARBA" id="ARBA00022723"/>
    </source>
</evidence>
<organism evidence="14 15">
    <name type="scientific">Thanatephorus cucumeris (strain AG1-IB / isolate 7/3/14)</name>
    <name type="common">Lettuce bottom rot fungus</name>
    <name type="synonym">Rhizoctonia solani</name>
    <dbReference type="NCBI Taxonomy" id="1108050"/>
    <lineage>
        <taxon>Eukaryota</taxon>
        <taxon>Fungi</taxon>
        <taxon>Dikarya</taxon>
        <taxon>Basidiomycota</taxon>
        <taxon>Agaricomycotina</taxon>
        <taxon>Agaricomycetes</taxon>
        <taxon>Cantharellales</taxon>
        <taxon>Ceratobasidiaceae</taxon>
        <taxon>Rhizoctonia</taxon>
        <taxon>Rhizoctonia solani AG-1</taxon>
    </lineage>
</organism>
<evidence type="ECO:0000256" key="12">
    <source>
        <dbReference type="SAM" id="MobiDB-lite"/>
    </source>
</evidence>
<proteinExistence type="inferred from homology"/>
<evidence type="ECO:0000313" key="14">
    <source>
        <dbReference type="EMBL" id="CEL55761.1"/>
    </source>
</evidence>
<dbReference type="EMBL" id="LN679101">
    <property type="protein sequence ID" value="CEL55761.1"/>
    <property type="molecule type" value="Genomic_DNA"/>
</dbReference>
<dbReference type="InterPro" id="IPR054497">
    <property type="entry name" value="LPMO_AA14"/>
</dbReference>
<evidence type="ECO:0000256" key="8">
    <source>
        <dbReference type="ARBA" id="ARBA00023033"/>
    </source>
</evidence>
<dbReference type="STRING" id="1108050.A0A0B7FCK2"/>
<feature type="compositionally biased region" description="Polar residues" evidence="12">
    <location>
        <begin position="337"/>
        <end position="347"/>
    </location>
</feature>
<evidence type="ECO:0000256" key="5">
    <source>
        <dbReference type="ARBA" id="ARBA00022729"/>
    </source>
</evidence>
<dbReference type="GO" id="GO:0004497">
    <property type="term" value="F:monooxygenase activity"/>
    <property type="evidence" value="ECO:0007669"/>
    <property type="project" value="UniProtKB-KW"/>
</dbReference>
<keyword evidence="6" id="KW-0560">Oxidoreductase</keyword>
<evidence type="ECO:0000313" key="15">
    <source>
        <dbReference type="Proteomes" id="UP000059188"/>
    </source>
</evidence>
<keyword evidence="5 13" id="KW-0732">Signal</keyword>
<evidence type="ECO:0000256" key="11">
    <source>
        <dbReference type="ARBA" id="ARBA00046340"/>
    </source>
</evidence>
<comment type="cofactor">
    <cofactor evidence="1">
        <name>Cu(2+)</name>
        <dbReference type="ChEBI" id="CHEBI:29036"/>
    </cofactor>
</comment>
<evidence type="ECO:0000256" key="9">
    <source>
        <dbReference type="ARBA" id="ARBA00023157"/>
    </source>
</evidence>
<keyword evidence="15" id="KW-1185">Reference proteome</keyword>
<protein>
    <submittedName>
        <fullName evidence="14">Uncharacterized protein</fullName>
    </submittedName>
</protein>
<dbReference type="Gene3D" id="2.70.50.70">
    <property type="match status" value="1"/>
</dbReference>
<keyword evidence="7" id="KW-0186">Copper</keyword>
<dbReference type="Proteomes" id="UP000059188">
    <property type="component" value="Unassembled WGS sequence"/>
</dbReference>
<feature type="region of interest" description="Disordered" evidence="12">
    <location>
        <begin position="326"/>
        <end position="366"/>
    </location>
</feature>
<keyword evidence="3" id="KW-0964">Secreted</keyword>
<evidence type="ECO:0000256" key="3">
    <source>
        <dbReference type="ARBA" id="ARBA00022525"/>
    </source>
</evidence>
<evidence type="ECO:0000256" key="1">
    <source>
        <dbReference type="ARBA" id="ARBA00001973"/>
    </source>
</evidence>
<dbReference type="GO" id="GO:0005576">
    <property type="term" value="C:extracellular region"/>
    <property type="evidence" value="ECO:0007669"/>
    <property type="project" value="UniProtKB-SubCell"/>
</dbReference>
<keyword evidence="4" id="KW-0479">Metal-binding</keyword>
<feature type="chain" id="PRO_5002126825" evidence="13">
    <location>
        <begin position="19"/>
        <end position="385"/>
    </location>
</feature>
<feature type="signal peptide" evidence="13">
    <location>
        <begin position="1"/>
        <end position="18"/>
    </location>
</feature>
<comment type="similarity">
    <text evidence="11">Belongs to the polysaccharide monooxygenase AA14 family.</text>
</comment>
<gene>
    <name evidence="14" type="ORF">RSOLAG1IB_01773</name>
</gene>